<dbReference type="PANTHER" id="PTHR36313:SF7">
    <property type="entry name" value="OS09G0474600 PROTEIN"/>
    <property type="match status" value="1"/>
</dbReference>
<evidence type="ECO:0000313" key="2">
    <source>
        <dbReference type="EMBL" id="TYG45566.1"/>
    </source>
</evidence>
<dbReference type="Proteomes" id="UP000323506">
    <property type="component" value="Chromosome D11"/>
</dbReference>
<protein>
    <submittedName>
        <fullName evidence="2">Uncharacterized protein</fullName>
    </submittedName>
</protein>
<evidence type="ECO:0000313" key="3">
    <source>
        <dbReference type="Proteomes" id="UP000323506"/>
    </source>
</evidence>
<dbReference type="AlphaFoldDB" id="A0A5D2ANY1"/>
<keyword evidence="1" id="KW-0732">Signal</keyword>
<dbReference type="EMBL" id="CM017711">
    <property type="protein sequence ID" value="TYG45566.1"/>
    <property type="molecule type" value="Genomic_DNA"/>
</dbReference>
<accession>A0A5D2ANY1</accession>
<dbReference type="GO" id="GO:0010082">
    <property type="term" value="P:regulation of root meristem growth"/>
    <property type="evidence" value="ECO:0007669"/>
    <property type="project" value="InterPro"/>
</dbReference>
<dbReference type="GO" id="GO:0008083">
    <property type="term" value="F:growth factor activity"/>
    <property type="evidence" value="ECO:0007669"/>
    <property type="project" value="InterPro"/>
</dbReference>
<proteinExistence type="predicted"/>
<organism evidence="2 3">
    <name type="scientific">Gossypium darwinii</name>
    <name type="common">Darwin's cotton</name>
    <name type="synonym">Gossypium barbadense var. darwinii</name>
    <dbReference type="NCBI Taxonomy" id="34276"/>
    <lineage>
        <taxon>Eukaryota</taxon>
        <taxon>Viridiplantae</taxon>
        <taxon>Streptophyta</taxon>
        <taxon>Embryophyta</taxon>
        <taxon>Tracheophyta</taxon>
        <taxon>Spermatophyta</taxon>
        <taxon>Magnoliopsida</taxon>
        <taxon>eudicotyledons</taxon>
        <taxon>Gunneridae</taxon>
        <taxon>Pentapetalae</taxon>
        <taxon>rosids</taxon>
        <taxon>malvids</taxon>
        <taxon>Malvales</taxon>
        <taxon>Malvaceae</taxon>
        <taxon>Malvoideae</taxon>
        <taxon>Gossypium</taxon>
    </lineage>
</organism>
<feature type="chain" id="PRO_5023108153" evidence="1">
    <location>
        <begin position="31"/>
        <end position="193"/>
    </location>
</feature>
<name>A0A5D2ANY1_GOSDA</name>
<dbReference type="PANTHER" id="PTHR36313">
    <property type="entry name" value="ROOT MERISTEM GROWTH FACTOR 2"/>
    <property type="match status" value="1"/>
</dbReference>
<evidence type="ECO:0000256" key="1">
    <source>
        <dbReference type="SAM" id="SignalP"/>
    </source>
</evidence>
<gene>
    <name evidence="2" type="ORF">ES288_D11G185100v1</name>
</gene>
<keyword evidence="3" id="KW-1185">Reference proteome</keyword>
<sequence length="193" mass="21040">MVHMIRFTAGLLILLFFVLHALNSCSSVHAQQDRETAGEGSVTRKEFNGRKIGGHEVMVASKNSGANLCDGKCEIEGKGGFNVKYGNENRSVETADFCIHPRYCPLDAGGNNGAESVSIGKSQHQPNNQVSGVNKLEAKTSNFAGLGTPRNGGNNVESEKLLEATKEIVKLMQEDYRGRPRRKPPINNHVPRH</sequence>
<dbReference type="InterPro" id="IPR038804">
    <property type="entry name" value="RGF3"/>
</dbReference>
<reference evidence="2 3" key="1">
    <citation type="submission" date="2019-06" db="EMBL/GenBank/DDBJ databases">
        <title>WGS assembly of Gossypium darwinii.</title>
        <authorList>
            <person name="Chen Z.J."/>
            <person name="Sreedasyam A."/>
            <person name="Ando A."/>
            <person name="Song Q."/>
            <person name="De L."/>
            <person name="Hulse-Kemp A."/>
            <person name="Ding M."/>
            <person name="Ye W."/>
            <person name="Kirkbride R."/>
            <person name="Jenkins J."/>
            <person name="Plott C."/>
            <person name="Lovell J."/>
            <person name="Lin Y.-M."/>
            <person name="Vaughn R."/>
            <person name="Liu B."/>
            <person name="Li W."/>
            <person name="Simpson S."/>
            <person name="Scheffler B."/>
            <person name="Saski C."/>
            <person name="Grover C."/>
            <person name="Hu G."/>
            <person name="Conover J."/>
            <person name="Carlson J."/>
            <person name="Shu S."/>
            <person name="Boston L."/>
            <person name="Williams M."/>
            <person name="Peterson D."/>
            <person name="Mcgee K."/>
            <person name="Jones D."/>
            <person name="Wendel J."/>
            <person name="Stelly D."/>
            <person name="Grimwood J."/>
            <person name="Schmutz J."/>
        </authorList>
    </citation>
    <scope>NUCLEOTIDE SEQUENCE [LARGE SCALE GENOMIC DNA]</scope>
    <source>
        <strain evidence="2">1808015.09</strain>
    </source>
</reference>
<feature type="signal peptide" evidence="1">
    <location>
        <begin position="1"/>
        <end position="30"/>
    </location>
</feature>